<keyword evidence="3 6" id="KW-0597">Phosphoprotein</keyword>
<evidence type="ECO:0000259" key="10">
    <source>
        <dbReference type="PROSITE" id="PS50122"/>
    </source>
</evidence>
<dbReference type="PIRSF" id="PIRSF000876">
    <property type="entry name" value="RR_chemtxs_CheB"/>
    <property type="match status" value="1"/>
</dbReference>
<evidence type="ECO:0000313" key="11">
    <source>
        <dbReference type="EMBL" id="PND30238.1"/>
    </source>
</evidence>
<dbReference type="Proteomes" id="UP000235994">
    <property type="component" value="Unassembled WGS sequence"/>
</dbReference>
<dbReference type="GO" id="GO:0008984">
    <property type="term" value="F:protein-glutamate methylesterase activity"/>
    <property type="evidence" value="ECO:0007669"/>
    <property type="project" value="UniProtKB-UniRule"/>
</dbReference>
<dbReference type="EC" id="3.1.1.61" evidence="6"/>
<comment type="similarity">
    <text evidence="6">Belongs to the CheB family.</text>
</comment>
<dbReference type="PROSITE" id="PS50122">
    <property type="entry name" value="CHEB"/>
    <property type="match status" value="1"/>
</dbReference>
<comment type="PTM">
    <text evidence="6">Phosphorylated by CheA. Phosphorylation of the N-terminal regulatory domain activates the methylesterase activity.</text>
</comment>
<dbReference type="GO" id="GO:0006935">
    <property type="term" value="P:chemotaxis"/>
    <property type="evidence" value="ECO:0007669"/>
    <property type="project" value="UniProtKB-UniRule"/>
</dbReference>
<comment type="caution">
    <text evidence="11">The sequence shown here is derived from an EMBL/GenBank/DDBJ whole genome shotgun (WGS) entry which is preliminary data.</text>
</comment>
<evidence type="ECO:0000259" key="9">
    <source>
        <dbReference type="PROSITE" id="PS50110"/>
    </source>
</evidence>
<evidence type="ECO:0000256" key="7">
    <source>
        <dbReference type="PROSITE-ProRule" id="PRU00050"/>
    </source>
</evidence>
<keyword evidence="1 6" id="KW-0963">Cytoplasm</keyword>
<feature type="active site" evidence="6 7">
    <location>
        <position position="280"/>
    </location>
</feature>
<comment type="function">
    <text evidence="6">Involved in chemotaxis. Part of a chemotaxis signal transduction system that modulates chemotaxis in response to various stimuli. Catalyzes the demethylation of specific methylglutamate residues introduced into the chemoreceptors (methyl-accepting chemotaxis proteins or MCP) by CheR. Also mediates the irreversible deamidation of specific glutamine residues to glutamic acid.</text>
</comment>
<evidence type="ECO:0000256" key="3">
    <source>
        <dbReference type="ARBA" id="ARBA00022553"/>
    </source>
</evidence>
<dbReference type="RefSeq" id="WP_102775947.1">
    <property type="nucleotide sequence ID" value="NZ_POQS01000010.1"/>
</dbReference>
<dbReference type="InterPro" id="IPR000673">
    <property type="entry name" value="Sig_transdc_resp-reg_Me-estase"/>
</dbReference>
<evidence type="ECO:0000256" key="5">
    <source>
        <dbReference type="ARBA" id="ARBA00048267"/>
    </source>
</evidence>
<feature type="domain" description="Response regulatory" evidence="9">
    <location>
        <begin position="2"/>
        <end position="119"/>
    </location>
</feature>
<dbReference type="Pfam" id="PF01339">
    <property type="entry name" value="CheB_methylest"/>
    <property type="match status" value="1"/>
</dbReference>
<dbReference type="EC" id="3.5.1.44" evidence="6"/>
<keyword evidence="2 6" id="KW-0145">Chemotaxis</keyword>
<reference evidence="11 12" key="1">
    <citation type="submission" date="2018-01" db="EMBL/GenBank/DDBJ databases">
        <title>The draft genome of an aniline degradation strain ANB-1.</title>
        <authorList>
            <person name="Zhang L."/>
            <person name="Jiang J."/>
        </authorList>
    </citation>
    <scope>NUCLEOTIDE SEQUENCE [LARGE SCALE GENOMIC DNA]</scope>
    <source>
        <strain evidence="11 12">ANB-1</strain>
    </source>
</reference>
<dbReference type="Gene3D" id="3.40.50.2300">
    <property type="match status" value="1"/>
</dbReference>
<dbReference type="SMART" id="SM00448">
    <property type="entry name" value="REC"/>
    <property type="match status" value="1"/>
</dbReference>
<dbReference type="InterPro" id="IPR001789">
    <property type="entry name" value="Sig_transdc_resp-reg_receiver"/>
</dbReference>
<dbReference type="InterPro" id="IPR035909">
    <property type="entry name" value="CheB_C"/>
</dbReference>
<dbReference type="CDD" id="cd17541">
    <property type="entry name" value="REC_CheB-like"/>
    <property type="match status" value="1"/>
</dbReference>
<protein>
    <recommendedName>
        <fullName evidence="6">Protein-glutamate methylesterase/protein-glutamine glutaminase</fullName>
        <ecNumber evidence="6">3.1.1.61</ecNumber>
        <ecNumber evidence="6">3.5.1.44</ecNumber>
    </recommendedName>
</protein>
<organism evidence="11 12">
    <name type="scientific">Achromobacter pulmonis</name>
    <dbReference type="NCBI Taxonomy" id="1389932"/>
    <lineage>
        <taxon>Bacteria</taxon>
        <taxon>Pseudomonadati</taxon>
        <taxon>Pseudomonadota</taxon>
        <taxon>Betaproteobacteria</taxon>
        <taxon>Burkholderiales</taxon>
        <taxon>Alcaligenaceae</taxon>
        <taxon>Achromobacter</taxon>
    </lineage>
</organism>
<evidence type="ECO:0000256" key="4">
    <source>
        <dbReference type="ARBA" id="ARBA00022801"/>
    </source>
</evidence>
<evidence type="ECO:0000256" key="2">
    <source>
        <dbReference type="ARBA" id="ARBA00022500"/>
    </source>
</evidence>
<dbReference type="SUPFAM" id="SSF52172">
    <property type="entry name" value="CheY-like"/>
    <property type="match status" value="1"/>
</dbReference>
<evidence type="ECO:0000256" key="1">
    <source>
        <dbReference type="ARBA" id="ARBA00022490"/>
    </source>
</evidence>
<dbReference type="PANTHER" id="PTHR42872">
    <property type="entry name" value="PROTEIN-GLUTAMATE METHYLESTERASE/PROTEIN-GLUTAMINE GLUTAMINASE"/>
    <property type="match status" value="1"/>
</dbReference>
<dbReference type="InterPro" id="IPR011006">
    <property type="entry name" value="CheY-like_superfamily"/>
</dbReference>
<comment type="subcellular location">
    <subcellularLocation>
        <location evidence="6">Cytoplasm</location>
    </subcellularLocation>
</comment>
<dbReference type="PANTHER" id="PTHR42872:SF6">
    <property type="entry name" value="PROTEIN-GLUTAMATE METHYLESTERASE_PROTEIN-GLUTAMINE GLUTAMINASE"/>
    <property type="match status" value="1"/>
</dbReference>
<feature type="modified residue" description="4-aspartylphosphate" evidence="6 8">
    <location>
        <position position="53"/>
    </location>
</feature>
<accession>A0A2N8K9Y5</accession>
<dbReference type="HAMAP" id="MF_00099">
    <property type="entry name" value="CheB_chemtxs"/>
    <property type="match status" value="1"/>
</dbReference>
<dbReference type="AlphaFoldDB" id="A0A2N8K9Y5"/>
<comment type="domain">
    <text evidence="6">Contains a C-terminal catalytic domain, and an N-terminal region which modulates catalytic activity.</text>
</comment>
<dbReference type="GO" id="GO:0000156">
    <property type="term" value="F:phosphorelay response regulator activity"/>
    <property type="evidence" value="ECO:0007669"/>
    <property type="project" value="InterPro"/>
</dbReference>
<gene>
    <name evidence="6" type="primary">cheB</name>
    <name evidence="11" type="ORF">C1I89_30200</name>
</gene>
<dbReference type="SUPFAM" id="SSF52738">
    <property type="entry name" value="Methylesterase CheB, C-terminal domain"/>
    <property type="match status" value="1"/>
</dbReference>
<sequence>MRIGIVNDMPMAVEMLRRVIALEPAFQVAWVAADGQEAVDLCARDRPDLVLMDLIMPVMDGVEATRRIMGATPCAIVVVTSDVARHTSRVFDAMGHGALDAADTPVVGAADLGAAAAPLLRKIRNIGWLIGRYGRRLPLSPVAVPAPQAHAQGLLVIGASAGGPAALAQLLSGIAPGFPAGIVLVQHVDASFAAGMADWLNEQARLPVRLVREGEQPAPGQILLAGTDDHLRLLADGTLRYAEDPKESLYRPSIDVFFHSVAQHWRGRAAGVLLTGMGQDGARGLRALRERGWLTIAQDQASSAVYGMPKAAAAMQAAVEIRPLDQIASRLTQAFA</sequence>
<dbReference type="InterPro" id="IPR008248">
    <property type="entry name" value="CheB-like"/>
</dbReference>
<dbReference type="GO" id="GO:0005737">
    <property type="term" value="C:cytoplasm"/>
    <property type="evidence" value="ECO:0007669"/>
    <property type="project" value="UniProtKB-SubCell"/>
</dbReference>
<dbReference type="Gene3D" id="3.40.50.180">
    <property type="entry name" value="Methylesterase CheB, C-terminal domain"/>
    <property type="match status" value="1"/>
</dbReference>
<feature type="active site" evidence="6 7">
    <location>
        <position position="187"/>
    </location>
</feature>
<comment type="catalytic activity">
    <reaction evidence="5 6">
        <text>[protein]-L-glutamate 5-O-methyl ester + H2O = L-glutamyl-[protein] + methanol + H(+)</text>
        <dbReference type="Rhea" id="RHEA:23236"/>
        <dbReference type="Rhea" id="RHEA-COMP:10208"/>
        <dbReference type="Rhea" id="RHEA-COMP:10311"/>
        <dbReference type="ChEBI" id="CHEBI:15377"/>
        <dbReference type="ChEBI" id="CHEBI:15378"/>
        <dbReference type="ChEBI" id="CHEBI:17790"/>
        <dbReference type="ChEBI" id="CHEBI:29973"/>
        <dbReference type="ChEBI" id="CHEBI:82795"/>
        <dbReference type="EC" id="3.1.1.61"/>
    </reaction>
</comment>
<feature type="active site" evidence="6 7">
    <location>
        <position position="160"/>
    </location>
</feature>
<dbReference type="PROSITE" id="PS50110">
    <property type="entry name" value="RESPONSE_REGULATORY"/>
    <property type="match status" value="1"/>
</dbReference>
<dbReference type="Pfam" id="PF00072">
    <property type="entry name" value="Response_reg"/>
    <property type="match status" value="1"/>
</dbReference>
<evidence type="ECO:0000256" key="6">
    <source>
        <dbReference type="HAMAP-Rule" id="MF_00099"/>
    </source>
</evidence>
<comment type="catalytic activity">
    <reaction evidence="6">
        <text>L-glutaminyl-[protein] + H2O = L-glutamyl-[protein] + NH4(+)</text>
        <dbReference type="Rhea" id="RHEA:16441"/>
        <dbReference type="Rhea" id="RHEA-COMP:10207"/>
        <dbReference type="Rhea" id="RHEA-COMP:10208"/>
        <dbReference type="ChEBI" id="CHEBI:15377"/>
        <dbReference type="ChEBI" id="CHEBI:28938"/>
        <dbReference type="ChEBI" id="CHEBI:29973"/>
        <dbReference type="ChEBI" id="CHEBI:30011"/>
        <dbReference type="EC" id="3.5.1.44"/>
    </reaction>
</comment>
<dbReference type="NCBIfam" id="NF009206">
    <property type="entry name" value="PRK12555.1"/>
    <property type="match status" value="1"/>
</dbReference>
<name>A0A2N8K9Y5_9BURK</name>
<feature type="domain" description="CheB-type methylesterase" evidence="10">
    <location>
        <begin position="145"/>
        <end position="336"/>
    </location>
</feature>
<dbReference type="EMBL" id="POQS01000010">
    <property type="protein sequence ID" value="PND30238.1"/>
    <property type="molecule type" value="Genomic_DNA"/>
</dbReference>
<proteinExistence type="inferred from homology"/>
<evidence type="ECO:0000256" key="8">
    <source>
        <dbReference type="PROSITE-ProRule" id="PRU00169"/>
    </source>
</evidence>
<evidence type="ECO:0000313" key="12">
    <source>
        <dbReference type="Proteomes" id="UP000235994"/>
    </source>
</evidence>
<dbReference type="CDD" id="cd16432">
    <property type="entry name" value="CheB_Rec"/>
    <property type="match status" value="1"/>
</dbReference>
<dbReference type="GO" id="GO:0050568">
    <property type="term" value="F:protein-glutamine glutaminase activity"/>
    <property type="evidence" value="ECO:0007669"/>
    <property type="project" value="UniProtKB-UniRule"/>
</dbReference>
<keyword evidence="12" id="KW-1185">Reference proteome</keyword>
<keyword evidence="4 6" id="KW-0378">Hydrolase</keyword>